<feature type="transmembrane region" description="Helical" evidence="1">
    <location>
        <begin position="146"/>
        <end position="168"/>
    </location>
</feature>
<dbReference type="InterPro" id="IPR001633">
    <property type="entry name" value="EAL_dom"/>
</dbReference>
<dbReference type="PANTHER" id="PTHR33121:SF79">
    <property type="entry name" value="CYCLIC DI-GMP PHOSPHODIESTERASE PDED-RELATED"/>
    <property type="match status" value="1"/>
</dbReference>
<keyword evidence="1" id="KW-0812">Transmembrane</keyword>
<dbReference type="Proteomes" id="UP000535543">
    <property type="component" value="Unassembled WGS sequence"/>
</dbReference>
<dbReference type="RefSeq" id="WP_169590270.1">
    <property type="nucleotide sequence ID" value="NZ_VCQU01000007.1"/>
</dbReference>
<dbReference type="SUPFAM" id="SSF55073">
    <property type="entry name" value="Nucleotide cyclase"/>
    <property type="match status" value="1"/>
</dbReference>
<dbReference type="AlphaFoldDB" id="A0A848KGX6"/>
<dbReference type="GO" id="GO:0071111">
    <property type="term" value="F:cyclic-guanylate-specific phosphodiesterase activity"/>
    <property type="evidence" value="ECO:0007669"/>
    <property type="project" value="InterPro"/>
</dbReference>
<dbReference type="PROSITE" id="PS50883">
    <property type="entry name" value="EAL"/>
    <property type="match status" value="1"/>
</dbReference>
<accession>A0A848KGX6</accession>
<dbReference type="CDD" id="cd01949">
    <property type="entry name" value="GGDEF"/>
    <property type="match status" value="1"/>
</dbReference>
<evidence type="ECO:0000259" key="2">
    <source>
        <dbReference type="PROSITE" id="PS50883"/>
    </source>
</evidence>
<dbReference type="FunFam" id="3.30.70.270:FF:000001">
    <property type="entry name" value="Diguanylate cyclase domain protein"/>
    <property type="match status" value="1"/>
</dbReference>
<dbReference type="InterPro" id="IPR050706">
    <property type="entry name" value="Cyclic-di-GMP_PDE-like"/>
</dbReference>
<reference evidence="4 5" key="2">
    <citation type="submission" date="2020-06" db="EMBL/GenBank/DDBJ databases">
        <title>Antribacter stalactiti gen. nov., sp. nov., a new member of the family Nacardiaceae isolated from a cave.</title>
        <authorList>
            <person name="Kim I.S."/>
        </authorList>
    </citation>
    <scope>NUCLEOTIDE SEQUENCE [LARGE SCALE GENOMIC DNA]</scope>
    <source>
        <strain evidence="4 5">YC2-7</strain>
    </source>
</reference>
<feature type="transmembrane region" description="Helical" evidence="1">
    <location>
        <begin position="51"/>
        <end position="69"/>
    </location>
</feature>
<reference evidence="4 5" key="1">
    <citation type="submission" date="2019-05" db="EMBL/GenBank/DDBJ databases">
        <authorList>
            <person name="Lee S.D."/>
        </authorList>
    </citation>
    <scope>NUCLEOTIDE SEQUENCE [LARGE SCALE GENOMIC DNA]</scope>
    <source>
        <strain evidence="4 5">YC2-7</strain>
    </source>
</reference>
<feature type="transmembrane region" description="Helical" evidence="1">
    <location>
        <begin position="20"/>
        <end position="45"/>
    </location>
</feature>
<dbReference type="InterPro" id="IPR035919">
    <property type="entry name" value="EAL_sf"/>
</dbReference>
<dbReference type="EMBL" id="VCQU01000007">
    <property type="protein sequence ID" value="NMN97421.1"/>
    <property type="molecule type" value="Genomic_DNA"/>
</dbReference>
<dbReference type="Pfam" id="PF00990">
    <property type="entry name" value="GGDEF"/>
    <property type="match status" value="1"/>
</dbReference>
<dbReference type="InterPro" id="IPR043128">
    <property type="entry name" value="Rev_trsase/Diguanyl_cyclase"/>
</dbReference>
<dbReference type="Pfam" id="PF00563">
    <property type="entry name" value="EAL"/>
    <property type="match status" value="1"/>
</dbReference>
<evidence type="ECO:0000256" key="1">
    <source>
        <dbReference type="SAM" id="Phobius"/>
    </source>
</evidence>
<comment type="caution">
    <text evidence="4">The sequence shown here is derived from an EMBL/GenBank/DDBJ whole genome shotgun (WGS) entry which is preliminary data.</text>
</comment>
<keyword evidence="1" id="KW-0472">Membrane</keyword>
<feature type="transmembrane region" description="Helical" evidence="1">
    <location>
        <begin position="111"/>
        <end position="139"/>
    </location>
</feature>
<dbReference type="Gene3D" id="3.20.20.450">
    <property type="entry name" value="EAL domain"/>
    <property type="match status" value="1"/>
</dbReference>
<dbReference type="Gene3D" id="3.30.70.270">
    <property type="match status" value="1"/>
</dbReference>
<feature type="domain" description="GGDEF" evidence="3">
    <location>
        <begin position="205"/>
        <end position="325"/>
    </location>
</feature>
<protein>
    <submittedName>
        <fullName evidence="4">Bifunctional diguanylate cyclase/phosphodiesterase</fullName>
    </submittedName>
</protein>
<keyword evidence="1" id="KW-1133">Transmembrane helix</keyword>
<evidence type="ECO:0000313" key="5">
    <source>
        <dbReference type="Proteomes" id="UP000535543"/>
    </source>
</evidence>
<gene>
    <name evidence="4" type="ORF">FGL95_20500</name>
</gene>
<dbReference type="SMART" id="SM00267">
    <property type="entry name" value="GGDEF"/>
    <property type="match status" value="1"/>
</dbReference>
<name>A0A848KGX6_9NOCA</name>
<dbReference type="SMART" id="SM00052">
    <property type="entry name" value="EAL"/>
    <property type="match status" value="1"/>
</dbReference>
<sequence>MPSSRIEWLLRPAALATPAVMARTTGTLATFGSLIGFVITGLAPAKATTPLSYATAGLAAILAVVLLTFGCRFTRRHYEALTWFGIAVMTVGTYAQTTSIGTVAVATNYVLFSALAGFFFSLTVASLQIGACVAGCLVLPAIRPELSWWAGLSAASVVILVGTTVFVLSRLASAAEADSLTGLVNRRGFDRRLDIEIERAERDDKTLLLVLIDIDRFQEINERQGHAGGDEALRHIAKTGRRLVRPEHLFARYGGDEFAILMPNSDDDEAIRMSELLRMSIRIGCSAGVTRWQPGESASSLVSRADIALYRAKRAGRNRTKIESGAWPPFAAELRDAIDDDTINVHYQPIVELASGNIVGVEALLRWAPATRPDLRPDEIVRIAEDNDLIAALDQSVLRRACLDALEMQRSVITRLDLNVNVSGLEINEKNYADMVDDTLRATGWPSDQLILEVTETFLAADTETAIANIRTLRERGIRIAIDDFGSGYSSLNRLAELPTDLLKLDANFVFSITPTSGPPRLLAAVAALGVALELPVIAEGVETASQDAAVKSIGFRFAQGYFYGRPEPAGAFIAAAAASTRR</sequence>
<dbReference type="InterPro" id="IPR029787">
    <property type="entry name" value="Nucleotide_cyclase"/>
</dbReference>
<feature type="domain" description="EAL" evidence="2">
    <location>
        <begin position="327"/>
        <end position="581"/>
    </location>
</feature>
<evidence type="ECO:0000313" key="4">
    <source>
        <dbReference type="EMBL" id="NMN97421.1"/>
    </source>
</evidence>
<dbReference type="CDD" id="cd01948">
    <property type="entry name" value="EAL"/>
    <property type="match status" value="1"/>
</dbReference>
<organism evidence="4 5">
    <name type="scientific">Antrihabitans stalactiti</name>
    <dbReference type="NCBI Taxonomy" id="2584121"/>
    <lineage>
        <taxon>Bacteria</taxon>
        <taxon>Bacillati</taxon>
        <taxon>Actinomycetota</taxon>
        <taxon>Actinomycetes</taxon>
        <taxon>Mycobacteriales</taxon>
        <taxon>Nocardiaceae</taxon>
        <taxon>Antrihabitans</taxon>
    </lineage>
</organism>
<dbReference type="NCBIfam" id="TIGR00254">
    <property type="entry name" value="GGDEF"/>
    <property type="match status" value="1"/>
</dbReference>
<evidence type="ECO:0000259" key="3">
    <source>
        <dbReference type="PROSITE" id="PS50887"/>
    </source>
</evidence>
<dbReference type="SUPFAM" id="SSF141868">
    <property type="entry name" value="EAL domain-like"/>
    <property type="match status" value="1"/>
</dbReference>
<proteinExistence type="predicted"/>
<dbReference type="PROSITE" id="PS50887">
    <property type="entry name" value="GGDEF"/>
    <property type="match status" value="1"/>
</dbReference>
<feature type="transmembrane region" description="Helical" evidence="1">
    <location>
        <begin position="81"/>
        <end position="105"/>
    </location>
</feature>
<keyword evidence="5" id="KW-1185">Reference proteome</keyword>
<dbReference type="InterPro" id="IPR000160">
    <property type="entry name" value="GGDEF_dom"/>
</dbReference>
<dbReference type="PANTHER" id="PTHR33121">
    <property type="entry name" value="CYCLIC DI-GMP PHOSPHODIESTERASE PDEF"/>
    <property type="match status" value="1"/>
</dbReference>